<dbReference type="InterPro" id="IPR013830">
    <property type="entry name" value="SGNH_hydro"/>
</dbReference>
<comment type="caution">
    <text evidence="4">The sequence shown here is derived from an EMBL/GenBank/DDBJ whole genome shotgun (WGS) entry which is preliminary data.</text>
</comment>
<evidence type="ECO:0000256" key="1">
    <source>
        <dbReference type="SAM" id="MobiDB-lite"/>
    </source>
</evidence>
<dbReference type="EMBL" id="JAMQOL010000036">
    <property type="protein sequence ID" value="MCM4080879.1"/>
    <property type="molecule type" value="Genomic_DNA"/>
</dbReference>
<keyword evidence="5" id="KW-1185">Reference proteome</keyword>
<evidence type="ECO:0000259" key="3">
    <source>
        <dbReference type="Pfam" id="PF13472"/>
    </source>
</evidence>
<dbReference type="CDD" id="cd01823">
    <property type="entry name" value="SEST_like"/>
    <property type="match status" value="1"/>
</dbReference>
<proteinExistence type="predicted"/>
<dbReference type="PANTHER" id="PTHR37981:SF1">
    <property type="entry name" value="SGNH HYDROLASE-TYPE ESTERASE DOMAIN-CONTAINING PROTEIN"/>
    <property type="match status" value="1"/>
</dbReference>
<protein>
    <submittedName>
        <fullName evidence="4">SGNH/GDSL hydrolase family protein</fullName>
    </submittedName>
</protein>
<dbReference type="Proteomes" id="UP001523216">
    <property type="component" value="Unassembled WGS sequence"/>
</dbReference>
<dbReference type="SUPFAM" id="SSF52266">
    <property type="entry name" value="SGNH hydrolase"/>
    <property type="match status" value="1"/>
</dbReference>
<keyword evidence="4" id="KW-0378">Hydrolase</keyword>
<feature type="signal peptide" evidence="2">
    <location>
        <begin position="1"/>
        <end position="25"/>
    </location>
</feature>
<feature type="chain" id="PRO_5046310010" evidence="2">
    <location>
        <begin position="26"/>
        <end position="516"/>
    </location>
</feature>
<dbReference type="GO" id="GO:0016787">
    <property type="term" value="F:hydrolase activity"/>
    <property type="evidence" value="ECO:0007669"/>
    <property type="project" value="UniProtKB-KW"/>
</dbReference>
<evidence type="ECO:0000313" key="4">
    <source>
        <dbReference type="EMBL" id="MCM4080879.1"/>
    </source>
</evidence>
<dbReference type="InterPro" id="IPR036514">
    <property type="entry name" value="SGNH_hydro_sf"/>
</dbReference>
<feature type="compositionally biased region" description="Basic and acidic residues" evidence="1">
    <location>
        <begin position="29"/>
        <end position="44"/>
    </location>
</feature>
<dbReference type="Pfam" id="PF13472">
    <property type="entry name" value="Lipase_GDSL_2"/>
    <property type="match status" value="1"/>
</dbReference>
<reference evidence="4 5" key="1">
    <citation type="submission" date="2022-06" db="EMBL/GenBank/DDBJ databases">
        <title>Actinoplanes abujensis sp. nov., isolated from Nigerian arid soil.</title>
        <authorList>
            <person name="Ding P."/>
        </authorList>
    </citation>
    <scope>NUCLEOTIDE SEQUENCE [LARGE SCALE GENOMIC DNA]</scope>
    <source>
        <strain evidence="5">TRM88002</strain>
    </source>
</reference>
<evidence type="ECO:0000256" key="2">
    <source>
        <dbReference type="SAM" id="SignalP"/>
    </source>
</evidence>
<keyword evidence="2" id="KW-0732">Signal</keyword>
<dbReference type="RefSeq" id="WP_251800666.1">
    <property type="nucleotide sequence ID" value="NZ_JAMQOL010000036.1"/>
</dbReference>
<dbReference type="InterPro" id="IPR037460">
    <property type="entry name" value="SEST-like"/>
</dbReference>
<evidence type="ECO:0000313" key="5">
    <source>
        <dbReference type="Proteomes" id="UP001523216"/>
    </source>
</evidence>
<gene>
    <name evidence="4" type="ORF">LXN57_25215</name>
</gene>
<feature type="region of interest" description="Disordered" evidence="1">
    <location>
        <begin position="25"/>
        <end position="93"/>
    </location>
</feature>
<sequence length="516" mass="55110">MRSHRLWLAAGTVLAVLAGTTPALAAPAEPRDTRIRQEAFDPRPARPGPVEIPGKGVRPAPFTTPLKPSRATTLPGSEKTKANALAPDRAGAAGPSLRRVGGAGEPSQFFCEEQISQSTSVNADADNYSATTQYVGRLGCNFYLDYAYGVAGIFDRSPSWDGDLLHVGTPFEFYQSYAGASAGGLRIPGDYYDGGRQIEVVFEVYLLAPYGVRWGACNPLPGLRYLLCDGLGTDLLHVVVGTGPFNTGLNPPVHRYTALGDSYSSGTGAYPYLGGANPASCRRSNATYSFDIAGDGFQGLPIDRPNLKACHAARINDIYQAQNPVSESAQIEYVKPYTRFATITIGGNDLGFGPKLRNCALSDCSGAPLVTPAELSATQSRLTGVYRDIRSRMRADGYLVVLSYPAFLPNPDDPADPQPSVSRCPATNSQITSAELRLIYQGTAQARDMIANAVAATGDPRVLFVDVFDAFRAHRVCSSDPWSNGVEALDPEDSFHPNARGYQAVGDRLRSALGLT</sequence>
<organism evidence="4 5">
    <name type="scientific">Paractinoplanes hotanensis</name>
    <dbReference type="NCBI Taxonomy" id="2906497"/>
    <lineage>
        <taxon>Bacteria</taxon>
        <taxon>Bacillati</taxon>
        <taxon>Actinomycetota</taxon>
        <taxon>Actinomycetes</taxon>
        <taxon>Micromonosporales</taxon>
        <taxon>Micromonosporaceae</taxon>
        <taxon>Paractinoplanes</taxon>
    </lineage>
</organism>
<name>A0ABT0Y4A2_9ACTN</name>
<dbReference type="PANTHER" id="PTHR37981">
    <property type="entry name" value="LIPASE 2"/>
    <property type="match status" value="1"/>
</dbReference>
<dbReference type="Gene3D" id="3.40.50.1110">
    <property type="entry name" value="SGNH hydrolase"/>
    <property type="match status" value="1"/>
</dbReference>
<accession>A0ABT0Y4A2</accession>
<feature type="domain" description="SGNH hydrolase-type esterase" evidence="3">
    <location>
        <begin position="258"/>
        <end position="504"/>
    </location>
</feature>